<gene>
    <name evidence="2" type="ORF">EYF80_036624</name>
</gene>
<sequence length="60" mass="6869">MWIQGDVAPPQGLRPGGIPYAATKPKKPFVETTGRLTVRSPSFSFLWQMWRPEIRLSNNR</sequence>
<keyword evidence="3" id="KW-1185">Reference proteome</keyword>
<dbReference type="EMBL" id="SRLO01000524">
    <property type="protein sequence ID" value="TNN53163.1"/>
    <property type="molecule type" value="Genomic_DNA"/>
</dbReference>
<comment type="caution">
    <text evidence="2">The sequence shown here is derived from an EMBL/GenBank/DDBJ whole genome shotgun (WGS) entry which is preliminary data.</text>
</comment>
<evidence type="ECO:0000256" key="1">
    <source>
        <dbReference type="SAM" id="MobiDB-lite"/>
    </source>
</evidence>
<reference evidence="2 3" key="1">
    <citation type="submission" date="2019-03" db="EMBL/GenBank/DDBJ databases">
        <title>First draft genome of Liparis tanakae, snailfish: a comprehensive survey of snailfish specific genes.</title>
        <authorList>
            <person name="Kim W."/>
            <person name="Song I."/>
            <person name="Jeong J.-H."/>
            <person name="Kim D."/>
            <person name="Kim S."/>
            <person name="Ryu S."/>
            <person name="Song J.Y."/>
            <person name="Lee S.K."/>
        </authorList>
    </citation>
    <scope>NUCLEOTIDE SEQUENCE [LARGE SCALE GENOMIC DNA]</scope>
    <source>
        <tissue evidence="2">Muscle</tissue>
    </source>
</reference>
<accession>A0A4Z2GJW8</accession>
<protein>
    <submittedName>
        <fullName evidence="2">Uncharacterized protein</fullName>
    </submittedName>
</protein>
<evidence type="ECO:0000313" key="3">
    <source>
        <dbReference type="Proteomes" id="UP000314294"/>
    </source>
</evidence>
<organism evidence="2 3">
    <name type="scientific">Liparis tanakae</name>
    <name type="common">Tanaka's snailfish</name>
    <dbReference type="NCBI Taxonomy" id="230148"/>
    <lineage>
        <taxon>Eukaryota</taxon>
        <taxon>Metazoa</taxon>
        <taxon>Chordata</taxon>
        <taxon>Craniata</taxon>
        <taxon>Vertebrata</taxon>
        <taxon>Euteleostomi</taxon>
        <taxon>Actinopterygii</taxon>
        <taxon>Neopterygii</taxon>
        <taxon>Teleostei</taxon>
        <taxon>Neoteleostei</taxon>
        <taxon>Acanthomorphata</taxon>
        <taxon>Eupercaria</taxon>
        <taxon>Perciformes</taxon>
        <taxon>Cottioidei</taxon>
        <taxon>Cottales</taxon>
        <taxon>Liparidae</taxon>
        <taxon>Liparis</taxon>
    </lineage>
</organism>
<proteinExistence type="predicted"/>
<feature type="region of interest" description="Disordered" evidence="1">
    <location>
        <begin position="1"/>
        <end position="20"/>
    </location>
</feature>
<name>A0A4Z2GJW8_9TELE</name>
<dbReference type="Proteomes" id="UP000314294">
    <property type="component" value="Unassembled WGS sequence"/>
</dbReference>
<evidence type="ECO:0000313" key="2">
    <source>
        <dbReference type="EMBL" id="TNN53163.1"/>
    </source>
</evidence>
<dbReference type="AlphaFoldDB" id="A0A4Z2GJW8"/>